<keyword evidence="1" id="KW-1133">Transmembrane helix</keyword>
<reference evidence="2" key="3">
    <citation type="journal article" date="1991" name="Mol. Microbiol.">
        <title>The glucose permease of the phosphotransferase system of Bacillus subtilis: evidence for IIGlc and IIIGlc domains.</title>
        <authorList>
            <person name="Gonzy-Treboul G."/>
            <person name="de Waard J.H."/>
            <person name="Zagorec M."/>
            <person name="Postma P.W."/>
        </authorList>
    </citation>
    <scope>NUCLEOTIDE SEQUENCE</scope>
    <source>
        <strain evidence="2">Marburg 168</strain>
    </source>
</reference>
<proteinExistence type="predicted"/>
<sequence>MISAPLAIPKDITPIIDLRLTVLPLYSKLTSASYLLAVCTRTVAGRAWIPESAVTLNVFCAIFIILLLT</sequence>
<reference evidence="2" key="1">
    <citation type="submission" date="1988-09" db="EMBL/GenBank/DDBJ databases">
        <authorList>
            <person name="Gonzy Treboul G."/>
        </authorList>
    </citation>
    <scope>NUCLEOTIDE SEQUENCE</scope>
    <source>
        <strain evidence="2">Marburg 168</strain>
    </source>
</reference>
<protein>
    <submittedName>
        <fullName evidence="2">Uncharacterized protein</fullName>
    </submittedName>
</protein>
<keyword evidence="1" id="KW-0812">Transmembrane</keyword>
<feature type="transmembrane region" description="Helical" evidence="1">
    <location>
        <begin position="47"/>
        <end position="68"/>
    </location>
</feature>
<name>Q9JN47_BACIU</name>
<reference evidence="2" key="2">
    <citation type="journal article" date="1989" name="Mol. Microbiol.">
        <title>Phosphoenolpyruvate:sugar phosphotransferase system of Bacillus subtilis: nucleotide sequence of ptsX, ptsH and the 5'-end of ptsI and evidence for a ptsHI operon.</title>
        <authorList>
            <person name="Gonzy-Treboul G."/>
            <person name="Zagorec M."/>
            <person name="Rain-Guion M.-C."/>
            <person name="Steinmetz M."/>
        </authorList>
    </citation>
    <scope>NUCLEOTIDE SEQUENCE</scope>
    <source>
        <strain evidence="2">Marburg 168</strain>
    </source>
</reference>
<organism evidence="2">
    <name type="scientific">Bacillus subtilis</name>
    <dbReference type="NCBI Taxonomy" id="1423"/>
    <lineage>
        <taxon>Bacteria</taxon>
        <taxon>Bacillati</taxon>
        <taxon>Bacillota</taxon>
        <taxon>Bacilli</taxon>
        <taxon>Bacillales</taxon>
        <taxon>Bacillaceae</taxon>
        <taxon>Bacillus</taxon>
    </lineage>
</organism>
<dbReference type="AlphaFoldDB" id="Q9JN47"/>
<keyword evidence="1" id="KW-0472">Membrane</keyword>
<evidence type="ECO:0000313" key="2">
    <source>
        <dbReference type="EMBL" id="CAA31319.1"/>
    </source>
</evidence>
<dbReference type="EMBL" id="X12832">
    <property type="protein sequence ID" value="CAA31319.1"/>
    <property type="molecule type" value="Genomic_DNA"/>
</dbReference>
<evidence type="ECO:0000256" key="1">
    <source>
        <dbReference type="SAM" id="Phobius"/>
    </source>
</evidence>
<accession>Q9JN47</accession>
<dbReference type="PIR" id="B46238">
    <property type="entry name" value="B46238"/>
</dbReference>